<reference evidence="2" key="1">
    <citation type="submission" date="2019-07" db="EMBL/GenBank/DDBJ databases">
        <authorList>
            <person name="Dittberner H."/>
        </authorList>
    </citation>
    <scope>NUCLEOTIDE SEQUENCE [LARGE SCALE GENOMIC DNA]</scope>
</reference>
<comment type="function">
    <text evidence="1">Acts as a component of the essential kinetochore-associated NDC80 complex, which is required for chromosome segregation and spindle checkpoint activity.</text>
</comment>
<dbReference type="InterPro" id="IPR044951">
    <property type="entry name" value="SPC24-like"/>
</dbReference>
<gene>
    <name evidence="2" type="ORF">ANE_LOCUS23275</name>
</gene>
<dbReference type="PANTHER" id="PTHR35730">
    <property type="entry name" value="KINETOCHORE PROTEIN SPC24 HOMOLOG-RELATED"/>
    <property type="match status" value="1"/>
</dbReference>
<evidence type="ECO:0000313" key="3">
    <source>
        <dbReference type="Proteomes" id="UP000489600"/>
    </source>
</evidence>
<dbReference type="InterPro" id="IPR013252">
    <property type="entry name" value="Ndc80_Spc24"/>
</dbReference>
<keyword evidence="1" id="KW-0137">Centromere</keyword>
<dbReference type="PANTHER" id="PTHR35730:SF2">
    <property type="entry name" value="KINETOCHORE PROTEIN SPC24 HOMOLOG-RELATED"/>
    <property type="match status" value="1"/>
</dbReference>
<comment type="similarity">
    <text evidence="1">Belongs to the SPC24 family.</text>
</comment>
<evidence type="ECO:0000256" key="1">
    <source>
        <dbReference type="RuleBase" id="RU368011"/>
    </source>
</evidence>
<keyword evidence="1" id="KW-0158">Chromosome</keyword>
<dbReference type="Pfam" id="PF08286">
    <property type="entry name" value="Spc24"/>
    <property type="match status" value="1"/>
</dbReference>
<dbReference type="EMBL" id="CABITT030000008">
    <property type="protein sequence ID" value="VVB12831.1"/>
    <property type="molecule type" value="Genomic_DNA"/>
</dbReference>
<dbReference type="OrthoDB" id="1906227at2759"/>
<accession>A0A565CH61</accession>
<dbReference type="GO" id="GO:0051301">
    <property type="term" value="P:cell division"/>
    <property type="evidence" value="ECO:0007669"/>
    <property type="project" value="UniProtKB-UniRule"/>
</dbReference>
<keyword evidence="3" id="KW-1185">Reference proteome</keyword>
<dbReference type="Gene3D" id="3.30.160.570">
    <property type="entry name" value="Ncd80 complex, Spc24 subunit"/>
    <property type="match status" value="1"/>
</dbReference>
<keyword evidence="1" id="KW-0131">Cell cycle</keyword>
<organism evidence="2 3">
    <name type="scientific">Arabis nemorensis</name>
    <dbReference type="NCBI Taxonomy" id="586526"/>
    <lineage>
        <taxon>Eukaryota</taxon>
        <taxon>Viridiplantae</taxon>
        <taxon>Streptophyta</taxon>
        <taxon>Embryophyta</taxon>
        <taxon>Tracheophyta</taxon>
        <taxon>Spermatophyta</taxon>
        <taxon>Magnoliopsida</taxon>
        <taxon>eudicotyledons</taxon>
        <taxon>Gunneridae</taxon>
        <taxon>Pentapetalae</taxon>
        <taxon>rosids</taxon>
        <taxon>malvids</taxon>
        <taxon>Brassicales</taxon>
        <taxon>Brassicaceae</taxon>
        <taxon>Arabideae</taxon>
        <taxon>Arabis</taxon>
    </lineage>
</organism>
<dbReference type="GO" id="GO:0005634">
    <property type="term" value="C:nucleus"/>
    <property type="evidence" value="ECO:0007669"/>
    <property type="project" value="UniProtKB-SubCell"/>
</dbReference>
<proteinExistence type="inferred from homology"/>
<dbReference type="GO" id="GO:0051983">
    <property type="term" value="P:regulation of chromosome segregation"/>
    <property type="evidence" value="ECO:0007669"/>
    <property type="project" value="InterPro"/>
</dbReference>
<keyword evidence="1" id="KW-0498">Mitosis</keyword>
<dbReference type="GO" id="GO:0000776">
    <property type="term" value="C:kinetochore"/>
    <property type="evidence" value="ECO:0007669"/>
    <property type="project" value="UniProtKB-KW"/>
</dbReference>
<evidence type="ECO:0000313" key="2">
    <source>
        <dbReference type="EMBL" id="VVB12831.1"/>
    </source>
</evidence>
<comment type="subunit">
    <text evidence="1">Component of the NDC80 complex.</text>
</comment>
<sequence length="93" mass="11042">MADELKDLNSQVALIEEQRLAIKRNKRDQLRTEKKLSMYASVTKVIPKIDDSVKTSGYMVDRDKRIIEKFEFDTDKRADYETCNSIWEIIKRK</sequence>
<keyword evidence="1" id="KW-0132">Cell division</keyword>
<comment type="subcellular location">
    <subcellularLocation>
        <location evidence="1">Nucleus</location>
    </subcellularLocation>
    <subcellularLocation>
        <location evidence="1">Chromosome</location>
        <location evidence="1">Centromere</location>
        <location evidence="1">Kinetochore</location>
    </subcellularLocation>
</comment>
<keyword evidence="1" id="KW-0539">Nucleus</keyword>
<protein>
    <recommendedName>
        <fullName evidence="1">Kinetochore protein Spc24</fullName>
    </recommendedName>
</protein>
<dbReference type="Proteomes" id="UP000489600">
    <property type="component" value="Unassembled WGS sequence"/>
</dbReference>
<dbReference type="AlphaFoldDB" id="A0A565CH61"/>
<name>A0A565CH61_9BRAS</name>
<comment type="caution">
    <text evidence="2">The sequence shown here is derived from an EMBL/GenBank/DDBJ whole genome shotgun (WGS) entry which is preliminary data.</text>
</comment>
<keyword evidence="1" id="KW-0995">Kinetochore</keyword>